<organism evidence="3 4">
    <name type="scientific">Desulfomicrobium orale DSM 12838</name>
    <dbReference type="NCBI Taxonomy" id="888061"/>
    <lineage>
        <taxon>Bacteria</taxon>
        <taxon>Pseudomonadati</taxon>
        <taxon>Thermodesulfobacteriota</taxon>
        <taxon>Desulfovibrionia</taxon>
        <taxon>Desulfovibrionales</taxon>
        <taxon>Desulfomicrobiaceae</taxon>
        <taxon>Desulfomicrobium</taxon>
    </lineage>
</organism>
<name>A0A0X8JPK9_9BACT</name>
<dbReference type="NCBIfam" id="TIGR02532">
    <property type="entry name" value="IV_pilin_GFxxxE"/>
    <property type="match status" value="1"/>
</dbReference>
<evidence type="ECO:0000256" key="2">
    <source>
        <dbReference type="SAM" id="Phobius"/>
    </source>
</evidence>
<protein>
    <recommendedName>
        <fullName evidence="5">Type II secretion system protein J</fullName>
    </recommendedName>
</protein>
<feature type="region of interest" description="Disordered" evidence="1">
    <location>
        <begin position="226"/>
        <end position="254"/>
    </location>
</feature>
<dbReference type="RefSeq" id="WP_066604398.1">
    <property type="nucleotide sequence ID" value="NZ_CP014230.1"/>
</dbReference>
<dbReference type="AlphaFoldDB" id="A0A0X8JPK9"/>
<feature type="compositionally biased region" description="Basic and acidic residues" evidence="1">
    <location>
        <begin position="245"/>
        <end position="254"/>
    </location>
</feature>
<dbReference type="EMBL" id="CP014230">
    <property type="protein sequence ID" value="AMD92605.1"/>
    <property type="molecule type" value="Genomic_DNA"/>
</dbReference>
<dbReference type="KEGG" id="doa:AXF15_05400"/>
<keyword evidence="4" id="KW-1185">Reference proteome</keyword>
<gene>
    <name evidence="3" type="ORF">AXF15_05400</name>
</gene>
<dbReference type="InterPro" id="IPR045584">
    <property type="entry name" value="Pilin-like"/>
</dbReference>
<feature type="compositionally biased region" description="Polar residues" evidence="1">
    <location>
        <begin position="231"/>
        <end position="244"/>
    </location>
</feature>
<sequence>MKGTHGFTLLEMIVSMVIVSVIVLAVYTAYSTVTRTWSASQEQTARFRLEAVSTRLLVEDWKALRSYTFSTERGVYPFLFGSADRLAYVTTHGLGAHRSVRGGLFFTLLFIEPTEQGVALYCYKTDVPEVDFSELVRLYQAGGQDAAVASIEKDLLDRSVLLKEADEAAFSFDATNETALPEEEESVLEPHDLELLPSERWTEKEPPLRIRLSLRRGDEFGFIEVTRPVPDNSTNATGSANSTEARTRIELEGE</sequence>
<proteinExistence type="predicted"/>
<reference evidence="4" key="1">
    <citation type="submission" date="2016-02" db="EMBL/GenBank/DDBJ databases">
        <authorList>
            <person name="Holder M.E."/>
            <person name="Ajami N.J."/>
            <person name="Petrosino J.F."/>
        </authorList>
    </citation>
    <scope>NUCLEOTIDE SEQUENCE [LARGE SCALE GENOMIC DNA]</scope>
    <source>
        <strain evidence="4">DSM 12838</strain>
    </source>
</reference>
<dbReference type="Pfam" id="PF07963">
    <property type="entry name" value="N_methyl"/>
    <property type="match status" value="1"/>
</dbReference>
<evidence type="ECO:0000256" key="1">
    <source>
        <dbReference type="SAM" id="MobiDB-lite"/>
    </source>
</evidence>
<dbReference type="Proteomes" id="UP000063964">
    <property type="component" value="Chromosome"/>
</dbReference>
<keyword evidence="2" id="KW-1133">Transmembrane helix</keyword>
<evidence type="ECO:0008006" key="5">
    <source>
        <dbReference type="Google" id="ProtNLM"/>
    </source>
</evidence>
<keyword evidence="2" id="KW-0812">Transmembrane</keyword>
<dbReference type="SUPFAM" id="SSF54523">
    <property type="entry name" value="Pili subunits"/>
    <property type="match status" value="1"/>
</dbReference>
<accession>A0A0X8JPK9</accession>
<dbReference type="STRING" id="888061.AXF15_05400"/>
<dbReference type="InterPro" id="IPR012902">
    <property type="entry name" value="N_methyl_site"/>
</dbReference>
<dbReference type="PROSITE" id="PS00409">
    <property type="entry name" value="PROKAR_NTER_METHYL"/>
    <property type="match status" value="1"/>
</dbReference>
<keyword evidence="2" id="KW-0472">Membrane</keyword>
<evidence type="ECO:0000313" key="4">
    <source>
        <dbReference type="Proteomes" id="UP000063964"/>
    </source>
</evidence>
<evidence type="ECO:0000313" key="3">
    <source>
        <dbReference type="EMBL" id="AMD92605.1"/>
    </source>
</evidence>
<feature type="transmembrane region" description="Helical" evidence="2">
    <location>
        <begin position="7"/>
        <end position="30"/>
    </location>
</feature>